<keyword evidence="3" id="KW-1185">Reference proteome</keyword>
<organism evidence="2 3">
    <name type="scientific">Corynespora cassiicola Philippines</name>
    <dbReference type="NCBI Taxonomy" id="1448308"/>
    <lineage>
        <taxon>Eukaryota</taxon>
        <taxon>Fungi</taxon>
        <taxon>Dikarya</taxon>
        <taxon>Ascomycota</taxon>
        <taxon>Pezizomycotina</taxon>
        <taxon>Dothideomycetes</taxon>
        <taxon>Pleosporomycetidae</taxon>
        <taxon>Pleosporales</taxon>
        <taxon>Corynesporascaceae</taxon>
        <taxon>Corynespora</taxon>
    </lineage>
</organism>
<protein>
    <submittedName>
        <fullName evidence="2">Uncharacterized protein</fullName>
    </submittedName>
</protein>
<dbReference type="EMBL" id="KZ678182">
    <property type="protein sequence ID" value="PSN58882.1"/>
    <property type="molecule type" value="Genomic_DNA"/>
</dbReference>
<proteinExistence type="predicted"/>
<feature type="region of interest" description="Disordered" evidence="1">
    <location>
        <begin position="1"/>
        <end position="32"/>
    </location>
</feature>
<reference evidence="2 3" key="1">
    <citation type="journal article" date="2018" name="Front. Microbiol.">
        <title>Genome-Wide Analysis of Corynespora cassiicola Leaf Fall Disease Putative Effectors.</title>
        <authorList>
            <person name="Lopez D."/>
            <person name="Ribeiro S."/>
            <person name="Label P."/>
            <person name="Fumanal B."/>
            <person name="Venisse J.S."/>
            <person name="Kohler A."/>
            <person name="de Oliveira R.R."/>
            <person name="Labutti K."/>
            <person name="Lipzen A."/>
            <person name="Lail K."/>
            <person name="Bauer D."/>
            <person name="Ohm R.A."/>
            <person name="Barry K.W."/>
            <person name="Spatafora J."/>
            <person name="Grigoriev I.V."/>
            <person name="Martin F.M."/>
            <person name="Pujade-Renaud V."/>
        </authorList>
    </citation>
    <scope>NUCLEOTIDE SEQUENCE [LARGE SCALE GENOMIC DNA]</scope>
    <source>
        <strain evidence="2 3">Philippines</strain>
    </source>
</reference>
<dbReference type="AlphaFoldDB" id="A0A2T2N0E1"/>
<gene>
    <name evidence="2" type="ORF">BS50DRAFT_580388</name>
</gene>
<dbReference type="Proteomes" id="UP000240883">
    <property type="component" value="Unassembled WGS sequence"/>
</dbReference>
<evidence type="ECO:0000256" key="1">
    <source>
        <dbReference type="SAM" id="MobiDB-lite"/>
    </source>
</evidence>
<name>A0A2T2N0E1_CORCC</name>
<accession>A0A2T2N0E1</accession>
<feature type="compositionally biased region" description="Basic and acidic residues" evidence="1">
    <location>
        <begin position="1"/>
        <end position="11"/>
    </location>
</feature>
<sequence>MSAESRERESQKQPVFLGAASAHKHEPRALPGKSIRIGCDSRSRGRRVASLIRPASRANRAAVFVEHQCSVTCEVSQAGVHWWLTRETSDSCCACHPVLSPDRAHAQLYLVLKARKHECYPETNSQWAYAGADLRLALRVLRRDILPPLLRSTKCEVGDGGYCETQGSIRPIEIGMMTGDFDGGWQLYSLSTSCQEHSPFCRVSNGWRSPRRDGDDDSSES</sequence>
<evidence type="ECO:0000313" key="3">
    <source>
        <dbReference type="Proteomes" id="UP000240883"/>
    </source>
</evidence>
<evidence type="ECO:0000313" key="2">
    <source>
        <dbReference type="EMBL" id="PSN58882.1"/>
    </source>
</evidence>